<name>A0AAX6QCY9_HETGA</name>
<feature type="region of interest" description="Disordered" evidence="1">
    <location>
        <begin position="40"/>
        <end position="76"/>
    </location>
</feature>
<dbReference type="Proteomes" id="UP000694906">
    <property type="component" value="Unplaced"/>
</dbReference>
<sequence length="76" mass="8249">MVSERNRDLIEAADTIRQVRRCAEWLVDAVKATDQYCARPCQAGSAGPGPPGPRSHSHPPEVLQHGCPDESAVRNS</sequence>
<dbReference type="KEGG" id="hgl:101711541"/>
<feature type="compositionally biased region" description="Basic and acidic residues" evidence="1">
    <location>
        <begin position="67"/>
        <end position="76"/>
    </location>
</feature>
<gene>
    <name evidence="3" type="primary">LOC101711541</name>
</gene>
<evidence type="ECO:0000313" key="2">
    <source>
        <dbReference type="Proteomes" id="UP000694906"/>
    </source>
</evidence>
<dbReference type="RefSeq" id="XP_004870307.1">
    <property type="nucleotide sequence ID" value="XM_004870250.3"/>
</dbReference>
<keyword evidence="2" id="KW-1185">Reference proteome</keyword>
<dbReference type="GeneID" id="101711541"/>
<protein>
    <submittedName>
        <fullName evidence="3">Conserved oligomeric Golgi complex subunit 1-like</fullName>
    </submittedName>
</protein>
<evidence type="ECO:0000256" key="1">
    <source>
        <dbReference type="SAM" id="MobiDB-lite"/>
    </source>
</evidence>
<proteinExistence type="predicted"/>
<evidence type="ECO:0000313" key="3">
    <source>
        <dbReference type="RefSeq" id="XP_004870307.1"/>
    </source>
</evidence>
<dbReference type="AlphaFoldDB" id="A0AAX6QCY9"/>
<organism evidence="2 3">
    <name type="scientific">Heterocephalus glaber</name>
    <name type="common">Naked mole rat</name>
    <dbReference type="NCBI Taxonomy" id="10181"/>
    <lineage>
        <taxon>Eukaryota</taxon>
        <taxon>Metazoa</taxon>
        <taxon>Chordata</taxon>
        <taxon>Craniata</taxon>
        <taxon>Vertebrata</taxon>
        <taxon>Euteleostomi</taxon>
        <taxon>Mammalia</taxon>
        <taxon>Eutheria</taxon>
        <taxon>Euarchontoglires</taxon>
        <taxon>Glires</taxon>
        <taxon>Rodentia</taxon>
        <taxon>Hystricomorpha</taxon>
        <taxon>Bathyergidae</taxon>
        <taxon>Heterocephalus</taxon>
    </lineage>
</organism>
<accession>A0AAX6QCY9</accession>
<reference evidence="3" key="1">
    <citation type="submission" date="2025-08" db="UniProtKB">
        <authorList>
            <consortium name="RefSeq"/>
        </authorList>
    </citation>
    <scope>IDENTIFICATION</scope>
</reference>